<feature type="compositionally biased region" description="Basic and acidic residues" evidence="13">
    <location>
        <begin position="229"/>
        <end position="245"/>
    </location>
</feature>
<accession>H2ZD15</accession>
<evidence type="ECO:0000256" key="2">
    <source>
        <dbReference type="ARBA" id="ARBA00001946"/>
    </source>
</evidence>
<keyword evidence="7" id="KW-0808">Transferase</keyword>
<evidence type="ECO:0000256" key="11">
    <source>
        <dbReference type="ARBA" id="ARBA00022842"/>
    </source>
</evidence>
<dbReference type="PANTHER" id="PTHR10682">
    <property type="entry name" value="POLY A POLYMERASE"/>
    <property type="match status" value="1"/>
</dbReference>
<evidence type="ECO:0000313" key="16">
    <source>
        <dbReference type="Proteomes" id="UP000007875"/>
    </source>
</evidence>
<evidence type="ECO:0000256" key="4">
    <source>
        <dbReference type="ARBA" id="ARBA00010912"/>
    </source>
</evidence>
<comment type="subcellular location">
    <subcellularLocation>
        <location evidence="3">Nucleus</location>
    </subcellularLocation>
</comment>
<dbReference type="Pfam" id="PF20750">
    <property type="entry name" value="PAP_NTPase"/>
    <property type="match status" value="1"/>
</dbReference>
<keyword evidence="16" id="KW-1185">Reference proteome</keyword>
<reference evidence="16" key="1">
    <citation type="submission" date="2003-08" db="EMBL/GenBank/DDBJ databases">
        <authorList>
            <person name="Birren B."/>
            <person name="Nusbaum C."/>
            <person name="Abebe A."/>
            <person name="Abouelleil A."/>
            <person name="Adekoya E."/>
            <person name="Ait-zahra M."/>
            <person name="Allen N."/>
            <person name="Allen T."/>
            <person name="An P."/>
            <person name="Anderson M."/>
            <person name="Anderson S."/>
            <person name="Arachchi H."/>
            <person name="Armbruster J."/>
            <person name="Bachantsang P."/>
            <person name="Baldwin J."/>
            <person name="Barry A."/>
            <person name="Bayul T."/>
            <person name="Blitshsteyn B."/>
            <person name="Bloom T."/>
            <person name="Blye J."/>
            <person name="Boguslavskiy L."/>
            <person name="Borowsky M."/>
            <person name="Boukhgalter B."/>
            <person name="Brunache A."/>
            <person name="Butler J."/>
            <person name="Calixte N."/>
            <person name="Calvo S."/>
            <person name="Camarata J."/>
            <person name="Campo K."/>
            <person name="Chang J."/>
            <person name="Cheshatsang Y."/>
            <person name="Citroen M."/>
            <person name="Collymore A."/>
            <person name="Considine T."/>
            <person name="Cook A."/>
            <person name="Cooke P."/>
            <person name="Corum B."/>
            <person name="Cuomo C."/>
            <person name="David R."/>
            <person name="Dawoe T."/>
            <person name="Degray S."/>
            <person name="Dodge S."/>
            <person name="Dooley K."/>
            <person name="Dorje P."/>
            <person name="Dorjee K."/>
            <person name="Dorris L."/>
            <person name="Duffey N."/>
            <person name="Dupes A."/>
            <person name="Elkins T."/>
            <person name="Engels R."/>
            <person name="Erickson J."/>
            <person name="Farina A."/>
            <person name="Faro S."/>
            <person name="Ferreira P."/>
            <person name="Fischer H."/>
            <person name="Fitzgerald M."/>
            <person name="Foley K."/>
            <person name="Gage D."/>
            <person name="Galagan J."/>
            <person name="Gearin G."/>
            <person name="Gnerre S."/>
            <person name="Gnirke A."/>
            <person name="Goyette A."/>
            <person name="Graham J."/>
            <person name="Grandbois E."/>
            <person name="Gyaltsen K."/>
            <person name="Hafez N."/>
            <person name="Hagopian D."/>
            <person name="Hagos B."/>
            <person name="Hall J."/>
            <person name="Hatcher B."/>
            <person name="Heller A."/>
            <person name="Higgins H."/>
            <person name="Honan T."/>
            <person name="Horn A."/>
            <person name="Houde N."/>
            <person name="Hughes L."/>
            <person name="Hulme W."/>
            <person name="Husby E."/>
            <person name="Iliev I."/>
            <person name="Jaffe D."/>
            <person name="Jones C."/>
            <person name="Kamal M."/>
            <person name="Kamat A."/>
            <person name="Kamvysselis M."/>
            <person name="Karlsson E."/>
            <person name="Kells C."/>
            <person name="Kieu A."/>
            <person name="Kisner P."/>
            <person name="Kodira C."/>
            <person name="Kulbokas E."/>
            <person name="Labutti K."/>
            <person name="Lama D."/>
            <person name="Landers T."/>
            <person name="Leger J."/>
            <person name="Levine S."/>
            <person name="Lewis D."/>
            <person name="Lewis T."/>
            <person name="Lindblad-toh K."/>
            <person name="Liu X."/>
            <person name="Lokyitsang T."/>
            <person name="Lokyitsang Y."/>
            <person name="Lucien O."/>
            <person name="Lui A."/>
            <person name="Ma L.J."/>
            <person name="Mabbitt R."/>
            <person name="Macdonald J."/>
            <person name="Maclean C."/>
            <person name="Major J."/>
            <person name="Manning J."/>
            <person name="Marabella R."/>
            <person name="Maru K."/>
            <person name="Matthews C."/>
            <person name="Mauceli E."/>
            <person name="Mccarthy M."/>
            <person name="Mcdonough S."/>
            <person name="Mcghee T."/>
            <person name="Meldrim J."/>
            <person name="Meneus L."/>
            <person name="Mesirov J."/>
            <person name="Mihalev A."/>
            <person name="Mihova T."/>
            <person name="Mikkelsen T."/>
            <person name="Mlenga V."/>
            <person name="Moru K."/>
            <person name="Mozes J."/>
            <person name="Mulrain L."/>
            <person name="Munson G."/>
            <person name="Naylor J."/>
            <person name="Newes C."/>
            <person name="Nguyen C."/>
            <person name="Nguyen N."/>
            <person name="Nguyen T."/>
            <person name="Nicol R."/>
            <person name="Nielsen C."/>
            <person name="Nizzari M."/>
            <person name="Norbu C."/>
            <person name="Norbu N."/>
            <person name="O'donnell P."/>
            <person name="Okoawo O."/>
            <person name="O'leary S."/>
            <person name="Omotosho B."/>
            <person name="O'neill K."/>
            <person name="Osman S."/>
            <person name="Parker S."/>
            <person name="Perrin D."/>
            <person name="Phunkhang P."/>
            <person name="Piqani B."/>
            <person name="Purcell S."/>
            <person name="Rachupka T."/>
            <person name="Ramasamy U."/>
            <person name="Rameau R."/>
            <person name="Ray V."/>
            <person name="Raymond C."/>
            <person name="Retta R."/>
            <person name="Richardson S."/>
            <person name="Rise C."/>
            <person name="Rodriguez J."/>
            <person name="Rogers J."/>
            <person name="Rogov P."/>
            <person name="Rutman M."/>
            <person name="Schupbach R."/>
            <person name="Seaman C."/>
            <person name="Settipalli S."/>
            <person name="Sharpe T."/>
            <person name="Sheridan J."/>
            <person name="Sherpa N."/>
            <person name="Shi J."/>
            <person name="Smirnov S."/>
            <person name="Smith C."/>
            <person name="Sougnez C."/>
            <person name="Spencer B."/>
            <person name="Stalker J."/>
            <person name="Stange-thomann N."/>
            <person name="Stavropoulos S."/>
            <person name="Stetson K."/>
            <person name="Stone C."/>
            <person name="Stone S."/>
            <person name="Stubbs M."/>
            <person name="Talamas J."/>
            <person name="Tchuinga P."/>
            <person name="Tenzing P."/>
            <person name="Tesfaye S."/>
            <person name="Theodore J."/>
            <person name="Thoulutsang Y."/>
            <person name="Topham K."/>
            <person name="Towey S."/>
            <person name="Tsamla T."/>
            <person name="Tsomo N."/>
            <person name="Vallee D."/>
            <person name="Vassiliev H."/>
            <person name="Venkataraman V."/>
            <person name="Vinson J."/>
            <person name="Vo A."/>
            <person name="Wade C."/>
            <person name="Wang S."/>
            <person name="Wangchuk T."/>
            <person name="Wangdi T."/>
            <person name="Whittaker C."/>
            <person name="Wilkinson J."/>
            <person name="Wu Y."/>
            <person name="Wyman D."/>
            <person name="Yadav S."/>
            <person name="Yang S."/>
            <person name="Yang X."/>
            <person name="Yeager S."/>
            <person name="Yee E."/>
            <person name="Young G."/>
            <person name="Zainoun J."/>
            <person name="Zembeck L."/>
            <person name="Zimmer A."/>
            <person name="Zody M."/>
            <person name="Lander E."/>
        </authorList>
    </citation>
    <scope>NUCLEOTIDE SEQUENCE [LARGE SCALE GENOMIC DNA]</scope>
</reference>
<dbReference type="GO" id="GO:1990817">
    <property type="term" value="F:poly(A) RNA polymerase activity"/>
    <property type="evidence" value="ECO:0007669"/>
    <property type="project" value="UniProtKB-EC"/>
</dbReference>
<dbReference type="GO" id="GO:0005524">
    <property type="term" value="F:ATP binding"/>
    <property type="evidence" value="ECO:0007669"/>
    <property type="project" value="UniProtKB-KW"/>
</dbReference>
<dbReference type="Proteomes" id="UP000007875">
    <property type="component" value="Unassembled WGS sequence"/>
</dbReference>
<dbReference type="PANTHER" id="PTHR10682:SF10">
    <property type="entry name" value="POLYNUCLEOTIDE ADENYLYLTRANSFERASE"/>
    <property type="match status" value="1"/>
</dbReference>
<keyword evidence="9" id="KW-0547">Nucleotide-binding</keyword>
<keyword evidence="12" id="KW-0539">Nucleus</keyword>
<dbReference type="CDD" id="cd05402">
    <property type="entry name" value="NT_PAP_TUTase"/>
    <property type="match status" value="1"/>
</dbReference>
<comment type="cofactor">
    <cofactor evidence="2">
        <name>Mg(2+)</name>
        <dbReference type="ChEBI" id="CHEBI:18420"/>
    </cofactor>
</comment>
<proteinExistence type="inferred from homology"/>
<dbReference type="SUPFAM" id="SSF81301">
    <property type="entry name" value="Nucleotidyltransferase"/>
    <property type="match status" value="1"/>
</dbReference>
<evidence type="ECO:0000256" key="9">
    <source>
        <dbReference type="ARBA" id="ARBA00022741"/>
    </source>
</evidence>
<dbReference type="HOGENOM" id="CLU_011511_0_2_1"/>
<organism evidence="15 16">
    <name type="scientific">Ciona savignyi</name>
    <name type="common">Pacific transparent sea squirt</name>
    <dbReference type="NCBI Taxonomy" id="51511"/>
    <lineage>
        <taxon>Eukaryota</taxon>
        <taxon>Metazoa</taxon>
        <taxon>Chordata</taxon>
        <taxon>Tunicata</taxon>
        <taxon>Ascidiacea</taxon>
        <taxon>Phlebobranchia</taxon>
        <taxon>Cionidae</taxon>
        <taxon>Ciona</taxon>
    </lineage>
</organism>
<sequence>MDSGGKSYGITSPISLAEPADKDRILTKKLIETIEPFGVFESEKEMSDRLLVLGKLNDLVKTFVRKVSEERKLPQSLIDTAGGKLYTFGSYRLGVCAKGADIDTLCVVPRHVNRTDFFSSFCLLLKERSEVSELRAIEDAFVPVIKLKFEGVEIDILFSRLALQVVPIDQDLRDDSLLKNLDIRCIRSLNGCRVTDEILHLVPNIENFHNRRQDFGVRDHSDNNSLRKRREDEKEPKIVGETRPV</sequence>
<evidence type="ECO:0000256" key="12">
    <source>
        <dbReference type="ARBA" id="ARBA00023242"/>
    </source>
</evidence>
<dbReference type="InterPro" id="IPR048840">
    <property type="entry name" value="PolA_pol_NTPase"/>
</dbReference>
<name>H2ZD15_CIOSA</name>
<evidence type="ECO:0000256" key="10">
    <source>
        <dbReference type="ARBA" id="ARBA00022840"/>
    </source>
</evidence>
<evidence type="ECO:0000313" key="15">
    <source>
        <dbReference type="Ensembl" id="ENSCSAVP00000015481.1"/>
    </source>
</evidence>
<dbReference type="Gene3D" id="3.30.460.10">
    <property type="entry name" value="Beta Polymerase, domain 2"/>
    <property type="match status" value="1"/>
</dbReference>
<keyword evidence="6" id="KW-0507">mRNA processing</keyword>
<dbReference type="InterPro" id="IPR043519">
    <property type="entry name" value="NT_sf"/>
</dbReference>
<keyword evidence="8" id="KW-0479">Metal-binding</keyword>
<feature type="region of interest" description="Disordered" evidence="13">
    <location>
        <begin position="219"/>
        <end position="245"/>
    </location>
</feature>
<dbReference type="GeneTree" id="ENSGT00940000156467"/>
<comment type="similarity">
    <text evidence="4">Belongs to the poly(A) polymerase family.</text>
</comment>
<dbReference type="AlphaFoldDB" id="H2ZD15"/>
<dbReference type="GO" id="GO:0046872">
    <property type="term" value="F:metal ion binding"/>
    <property type="evidence" value="ECO:0007669"/>
    <property type="project" value="UniProtKB-KW"/>
</dbReference>
<evidence type="ECO:0000256" key="7">
    <source>
        <dbReference type="ARBA" id="ARBA00022679"/>
    </source>
</evidence>
<dbReference type="GO" id="GO:0005634">
    <property type="term" value="C:nucleus"/>
    <property type="evidence" value="ECO:0007669"/>
    <property type="project" value="UniProtKB-SubCell"/>
</dbReference>
<feature type="domain" description="Poly(A) polymerase nucleotidyltransferase" evidence="14">
    <location>
        <begin position="9"/>
        <end position="202"/>
    </location>
</feature>
<dbReference type="Ensembl" id="ENSCSAVT00000015659.1">
    <property type="protein sequence ID" value="ENSCSAVP00000015481.1"/>
    <property type="gene ID" value="ENSCSAVG00000009085.1"/>
</dbReference>
<evidence type="ECO:0000256" key="3">
    <source>
        <dbReference type="ARBA" id="ARBA00004123"/>
    </source>
</evidence>
<evidence type="ECO:0000256" key="1">
    <source>
        <dbReference type="ARBA" id="ARBA00001936"/>
    </source>
</evidence>
<evidence type="ECO:0000259" key="14">
    <source>
        <dbReference type="Pfam" id="PF20750"/>
    </source>
</evidence>
<keyword evidence="11" id="KW-0460">Magnesium</keyword>
<dbReference type="FunFam" id="3.30.460.10:FF:000002">
    <property type="entry name" value="Poly(A) polymerase alpha, putative"/>
    <property type="match status" value="1"/>
</dbReference>
<comment type="cofactor">
    <cofactor evidence="1">
        <name>Mn(2+)</name>
        <dbReference type="ChEBI" id="CHEBI:29035"/>
    </cofactor>
</comment>
<evidence type="ECO:0000256" key="5">
    <source>
        <dbReference type="ARBA" id="ARBA00012388"/>
    </source>
</evidence>
<evidence type="ECO:0000256" key="8">
    <source>
        <dbReference type="ARBA" id="ARBA00022723"/>
    </source>
</evidence>
<evidence type="ECO:0000256" key="6">
    <source>
        <dbReference type="ARBA" id="ARBA00022664"/>
    </source>
</evidence>
<reference evidence="15" key="2">
    <citation type="submission" date="2025-08" db="UniProtKB">
        <authorList>
            <consortium name="Ensembl"/>
        </authorList>
    </citation>
    <scope>IDENTIFICATION</scope>
</reference>
<evidence type="ECO:0000256" key="13">
    <source>
        <dbReference type="SAM" id="MobiDB-lite"/>
    </source>
</evidence>
<reference evidence="15" key="3">
    <citation type="submission" date="2025-09" db="UniProtKB">
        <authorList>
            <consortium name="Ensembl"/>
        </authorList>
    </citation>
    <scope>IDENTIFICATION</scope>
</reference>
<keyword evidence="10" id="KW-0067">ATP-binding</keyword>
<dbReference type="GO" id="GO:0006397">
    <property type="term" value="P:mRNA processing"/>
    <property type="evidence" value="ECO:0007669"/>
    <property type="project" value="UniProtKB-KW"/>
</dbReference>
<protein>
    <recommendedName>
        <fullName evidence="5">polynucleotide adenylyltransferase</fullName>
        <ecNumber evidence="5">2.7.7.19</ecNumber>
    </recommendedName>
</protein>
<dbReference type="EC" id="2.7.7.19" evidence="5"/>